<dbReference type="EMBL" id="JAGIXG020000005">
    <property type="protein sequence ID" value="KAI6784036.1"/>
    <property type="molecule type" value="Genomic_DNA"/>
</dbReference>
<dbReference type="PANTHER" id="PTHR33048">
    <property type="entry name" value="PTH11-LIKE INTEGRAL MEMBRANE PROTEIN (AFU_ORTHOLOGUE AFUA_5G11245)"/>
    <property type="match status" value="1"/>
</dbReference>
<dbReference type="OrthoDB" id="5278984at2759"/>
<dbReference type="PANTHER" id="PTHR33048:SF8">
    <property type="entry name" value="INTEGRAL MEMBRANE PROTEIN-RELATED"/>
    <property type="match status" value="1"/>
</dbReference>
<feature type="transmembrane region" description="Helical" evidence="6">
    <location>
        <begin position="135"/>
        <end position="157"/>
    </location>
</feature>
<evidence type="ECO:0000313" key="9">
    <source>
        <dbReference type="Proteomes" id="UP001055219"/>
    </source>
</evidence>
<comment type="similarity">
    <text evidence="5">Belongs to the SAT4 family.</text>
</comment>
<dbReference type="AlphaFoldDB" id="A0A9P9Y5Z0"/>
<evidence type="ECO:0000256" key="3">
    <source>
        <dbReference type="ARBA" id="ARBA00022989"/>
    </source>
</evidence>
<evidence type="ECO:0000256" key="4">
    <source>
        <dbReference type="ARBA" id="ARBA00023136"/>
    </source>
</evidence>
<dbReference type="InterPro" id="IPR049326">
    <property type="entry name" value="Rhodopsin_dom_fungi"/>
</dbReference>
<feature type="transmembrane region" description="Helical" evidence="6">
    <location>
        <begin position="97"/>
        <end position="128"/>
    </location>
</feature>
<keyword evidence="2 6" id="KW-0812">Transmembrane</keyword>
<evidence type="ECO:0000256" key="1">
    <source>
        <dbReference type="ARBA" id="ARBA00004141"/>
    </source>
</evidence>
<organism evidence="8 9">
    <name type="scientific">Emericellopsis cladophorae</name>
    <dbReference type="NCBI Taxonomy" id="2686198"/>
    <lineage>
        <taxon>Eukaryota</taxon>
        <taxon>Fungi</taxon>
        <taxon>Dikarya</taxon>
        <taxon>Ascomycota</taxon>
        <taxon>Pezizomycotina</taxon>
        <taxon>Sordariomycetes</taxon>
        <taxon>Hypocreomycetidae</taxon>
        <taxon>Hypocreales</taxon>
        <taxon>Bionectriaceae</taxon>
        <taxon>Emericellopsis</taxon>
    </lineage>
</organism>
<evidence type="ECO:0000313" key="8">
    <source>
        <dbReference type="EMBL" id="KAI6784036.1"/>
    </source>
</evidence>
<proteinExistence type="inferred from homology"/>
<feature type="transmembrane region" description="Helical" evidence="6">
    <location>
        <begin position="186"/>
        <end position="204"/>
    </location>
</feature>
<dbReference type="InterPro" id="IPR052337">
    <property type="entry name" value="SAT4-like"/>
</dbReference>
<reference evidence="8" key="1">
    <citation type="journal article" date="2021" name="J Fungi (Basel)">
        <title>Genomic and Metabolomic Analyses of the Marine Fungus Emericellopsis cladophorae: Insights into Saltwater Adaptability Mechanisms and Its Biosynthetic Potential.</title>
        <authorList>
            <person name="Goncalves M.F.M."/>
            <person name="Hilario S."/>
            <person name="Van de Peer Y."/>
            <person name="Esteves A.C."/>
            <person name="Alves A."/>
        </authorList>
    </citation>
    <scope>NUCLEOTIDE SEQUENCE</scope>
    <source>
        <strain evidence="8">MUM 19.33</strain>
    </source>
</reference>
<protein>
    <submittedName>
        <fullName evidence="8">Satratoxin biosynthesis SC1 cluster protein 4</fullName>
    </submittedName>
</protein>
<comment type="caution">
    <text evidence="8">The sequence shown here is derived from an EMBL/GenBank/DDBJ whole genome shotgun (WGS) entry which is preliminary data.</text>
</comment>
<dbReference type="GeneID" id="75831068"/>
<keyword evidence="9" id="KW-1185">Reference proteome</keyword>
<feature type="transmembrane region" description="Helical" evidence="6">
    <location>
        <begin position="252"/>
        <end position="274"/>
    </location>
</feature>
<keyword evidence="4 6" id="KW-0472">Membrane</keyword>
<accession>A0A9P9Y5Z0</accession>
<evidence type="ECO:0000256" key="5">
    <source>
        <dbReference type="ARBA" id="ARBA00038359"/>
    </source>
</evidence>
<dbReference type="GO" id="GO:0016020">
    <property type="term" value="C:membrane"/>
    <property type="evidence" value="ECO:0007669"/>
    <property type="project" value="UniProtKB-SubCell"/>
</dbReference>
<dbReference type="RefSeq" id="XP_051364892.1">
    <property type="nucleotide sequence ID" value="XM_051503250.1"/>
</dbReference>
<gene>
    <name evidence="8" type="ORF">J7T54_004582</name>
</gene>
<feature type="transmembrane region" description="Helical" evidence="6">
    <location>
        <begin position="216"/>
        <end position="237"/>
    </location>
</feature>
<name>A0A9P9Y5Z0_9HYPO</name>
<dbReference type="Proteomes" id="UP001055219">
    <property type="component" value="Unassembled WGS sequence"/>
</dbReference>
<feature type="transmembrane region" description="Helical" evidence="6">
    <location>
        <begin position="20"/>
        <end position="41"/>
    </location>
</feature>
<feature type="domain" description="Rhodopsin" evidence="7">
    <location>
        <begin position="41"/>
        <end position="280"/>
    </location>
</feature>
<comment type="subcellular location">
    <subcellularLocation>
        <location evidence="1">Membrane</location>
        <topology evidence="1">Multi-pass membrane protein</topology>
    </subcellularLocation>
</comment>
<feature type="transmembrane region" description="Helical" evidence="6">
    <location>
        <begin position="53"/>
        <end position="77"/>
    </location>
</feature>
<dbReference type="Pfam" id="PF20684">
    <property type="entry name" value="Fung_rhodopsin"/>
    <property type="match status" value="1"/>
</dbReference>
<evidence type="ECO:0000256" key="2">
    <source>
        <dbReference type="ARBA" id="ARBA00022692"/>
    </source>
</evidence>
<evidence type="ECO:0000256" key="6">
    <source>
        <dbReference type="SAM" id="Phobius"/>
    </source>
</evidence>
<reference evidence="8" key="2">
    <citation type="submission" date="2022-07" db="EMBL/GenBank/DDBJ databases">
        <authorList>
            <person name="Goncalves M.F.M."/>
            <person name="Hilario S."/>
            <person name="Van De Peer Y."/>
            <person name="Esteves A.C."/>
            <person name="Alves A."/>
        </authorList>
    </citation>
    <scope>NUCLEOTIDE SEQUENCE</scope>
    <source>
        <strain evidence="8">MUM 19.33</strain>
    </source>
</reference>
<keyword evidence="3 6" id="KW-1133">Transmembrane helix</keyword>
<evidence type="ECO:0000259" key="7">
    <source>
        <dbReference type="Pfam" id="PF20684"/>
    </source>
</evidence>
<sequence>MAMPTPEEIEWMEAHIKDSLVPDLIACCTISTFFATLAVALRVWSRFQHSPKLVLSDWLTILSLLFYVAFTTVFAFSTRYGAGRMMILIKDPYDMRMLAILNILNVILYGIATAFVKGSILALYYAIFPQQGFRIYIWVLGVINFLGAIVIVLVTVLQCQPLEKLWNPTIQGGHCIDFSNFSLFNVAYNFILDILILLAPLPLVKNLNLSRRKKIFLGLNFALGGGACIVAIIRLPFARKVGGTSNPSWDMIPGGMLCVVEVVVAILCASLPIYRPLLRRFAPGAVTRAGTSAYVRSGGNSSGVGGPYSKSEVNTYISSSGHRSLQKGGIAVTDDINMMSHVNVDGKWVRISDDDDTMLVHP</sequence>